<dbReference type="InterPro" id="IPR050164">
    <property type="entry name" value="Peptidase_C19"/>
</dbReference>
<evidence type="ECO:0000256" key="2">
    <source>
        <dbReference type="ARBA" id="ARBA00009085"/>
    </source>
</evidence>
<dbReference type="Proteomes" id="UP001498476">
    <property type="component" value="Unassembled WGS sequence"/>
</dbReference>
<feature type="region of interest" description="Disordered" evidence="8">
    <location>
        <begin position="1"/>
        <end position="41"/>
    </location>
</feature>
<dbReference type="InterPro" id="IPR028889">
    <property type="entry name" value="USP"/>
</dbReference>
<feature type="region of interest" description="Disordered" evidence="8">
    <location>
        <begin position="738"/>
        <end position="887"/>
    </location>
</feature>
<accession>A0ABR1HKS2</accession>
<gene>
    <name evidence="10" type="ORF">QQX98_002000</name>
</gene>
<feature type="compositionally biased region" description="Basic and acidic residues" evidence="8">
    <location>
        <begin position="384"/>
        <end position="395"/>
    </location>
</feature>
<evidence type="ECO:0000256" key="8">
    <source>
        <dbReference type="SAM" id="MobiDB-lite"/>
    </source>
</evidence>
<evidence type="ECO:0000256" key="1">
    <source>
        <dbReference type="ARBA" id="ARBA00000707"/>
    </source>
</evidence>
<evidence type="ECO:0000256" key="6">
    <source>
        <dbReference type="ARBA" id="ARBA00022801"/>
    </source>
</evidence>
<evidence type="ECO:0000256" key="4">
    <source>
        <dbReference type="ARBA" id="ARBA00022670"/>
    </source>
</evidence>
<dbReference type="EMBL" id="JAZAVJ010000020">
    <property type="protein sequence ID" value="KAK7421785.1"/>
    <property type="molecule type" value="Genomic_DNA"/>
</dbReference>
<dbReference type="PROSITE" id="PS50235">
    <property type="entry name" value="USP_3"/>
    <property type="match status" value="1"/>
</dbReference>
<feature type="compositionally biased region" description="Basic and acidic residues" evidence="8">
    <location>
        <begin position="961"/>
        <end position="980"/>
    </location>
</feature>
<feature type="compositionally biased region" description="Polar residues" evidence="8">
    <location>
        <begin position="368"/>
        <end position="383"/>
    </location>
</feature>
<dbReference type="EC" id="3.4.19.12" evidence="3"/>
<feature type="domain" description="USP" evidence="9">
    <location>
        <begin position="155"/>
        <end position="728"/>
    </location>
</feature>
<feature type="compositionally biased region" description="Polar residues" evidence="8">
    <location>
        <begin position="911"/>
        <end position="920"/>
    </location>
</feature>
<comment type="similarity">
    <text evidence="2">Belongs to the peptidase C19 family.</text>
</comment>
<feature type="region of interest" description="Disordered" evidence="8">
    <location>
        <begin position="368"/>
        <end position="404"/>
    </location>
</feature>
<evidence type="ECO:0000313" key="10">
    <source>
        <dbReference type="EMBL" id="KAK7421785.1"/>
    </source>
</evidence>
<dbReference type="Pfam" id="PF00443">
    <property type="entry name" value="UCH"/>
    <property type="match status" value="1"/>
</dbReference>
<sequence>MKEFPRKFLSLRDKNGSSRRAKSNPPAPVPTVPGSSNKVRTGNMGTRVFDMGLYDLLAGPRPLSAGAFMAMFKTDNTKQLPKVESDKEKDAAKVEEVLKRLDELNITDVTTDHINDIMATKFADGDPKKTVEFIDIEQKAAAGIIMPYDPSIDMVGAENRGNVTCYLDALLFAMFSKLDAFECILKNDFPEEDSRAKLVTLLRMWVNMLRTGKLVHTDLTKLIQDALADSGWSDARMLEQQDTSEAFAFITETLQLPLLSLQVDLFHQGKRDKDDHKVVYERLLNLAVPPDPEDKGIKLEDCLEEYFNAQVDVQRDSEEAKKSTLREMSRGEVPTLVHRDTIRLITEELGESSTPTVTASPIAISPLQQTSIDEQASPLPNSDSKSEDNKAHVEAPVEAPVDTPVDTPVGASVEAPVKAHVAASVATPIVVSVDTLVEAPTETPVEAPVDTPVDTSVNALVEVSVKAPVTALVGTPVEAPVKAPGEAPSEEANGKVVEPGLAPVVPQSKPAIRARSTSVIQRVVLDEQGRPSSPDNPTMLQKAMRKGSTVVKAVTIPAWQFFRLIPWHALTSNEPRSNVDVATTFDQRPVVGICLKRYAMTESGQPKRHNTFIDIPDSLRLPHFMMPDDSKIEEDPNPLNSEYKLVLQSVICHRGDSLQSGHYIAFSRVAPKLLTNNRRHDFDPPPDYEEAQWVRFDDLQIEKRVTYVDDIKQALKDEMPYLLFYQIVPMVEVTAPSIGDTETEPPSYNDSKVSIDLPPTPTRVDSNQLGILGQDEGYFDNTPTAESSQVWASKPPSIRLSSDSERLPRRSGDALDLHFGPFLGDSRRPSVNWTESTSATPAVTPNSHSPAITPSEESTSSRLSRAASRFAKANRSRPSSQTGENRISFSMTRYVGLMRPSKEPLVDPNGLGTSSANSTGPLVPETTKEGGDSPVQPESEQPQAHHHHHSHKHGHKRLRSKEKINKNKDSAQPERECTVM</sequence>
<protein>
    <recommendedName>
        <fullName evidence="3">ubiquitinyl hydrolase 1</fullName>
        <ecNumber evidence="3">3.4.19.12</ecNumber>
    </recommendedName>
</protein>
<evidence type="ECO:0000313" key="11">
    <source>
        <dbReference type="Proteomes" id="UP001498476"/>
    </source>
</evidence>
<dbReference type="InterPro" id="IPR001394">
    <property type="entry name" value="Peptidase_C19_UCH"/>
</dbReference>
<reference evidence="10 11" key="1">
    <citation type="journal article" date="2025" name="Microbiol. Resour. Announc.">
        <title>Draft genome sequences for Neonectria magnoliae and Neonectria punicea, canker pathogens of Liriodendron tulipifera and Acer saccharum in West Virginia.</title>
        <authorList>
            <person name="Petronek H.M."/>
            <person name="Kasson M.T."/>
            <person name="Metheny A.M."/>
            <person name="Stauder C.M."/>
            <person name="Lovett B."/>
            <person name="Lynch S.C."/>
            <person name="Garnas J.R."/>
            <person name="Kasson L.R."/>
            <person name="Stajich J.E."/>
        </authorList>
    </citation>
    <scope>NUCLEOTIDE SEQUENCE [LARGE SCALE GENOMIC DNA]</scope>
    <source>
        <strain evidence="10 11">NRRL 64653</strain>
    </source>
</reference>
<dbReference type="PANTHER" id="PTHR24006:SF722">
    <property type="entry name" value="UBIQUITIN CARBOXYL-TERMINAL HYDROLASE 48"/>
    <property type="match status" value="1"/>
</dbReference>
<feature type="compositionally biased region" description="Basic and acidic residues" evidence="8">
    <location>
        <begin position="1"/>
        <end position="16"/>
    </location>
</feature>
<evidence type="ECO:0000259" key="9">
    <source>
        <dbReference type="PROSITE" id="PS50235"/>
    </source>
</evidence>
<comment type="caution">
    <text evidence="10">The sequence shown here is derived from an EMBL/GenBank/DDBJ whole genome shotgun (WGS) entry which is preliminary data.</text>
</comment>
<evidence type="ECO:0000256" key="5">
    <source>
        <dbReference type="ARBA" id="ARBA00022786"/>
    </source>
</evidence>
<feature type="compositionally biased region" description="Basic and acidic residues" evidence="8">
    <location>
        <begin position="802"/>
        <end position="816"/>
    </location>
</feature>
<dbReference type="Gene3D" id="3.90.70.10">
    <property type="entry name" value="Cysteine proteinases"/>
    <property type="match status" value="2"/>
</dbReference>
<keyword evidence="6" id="KW-0378">Hydrolase</keyword>
<keyword evidence="11" id="KW-1185">Reference proteome</keyword>
<keyword evidence="5" id="KW-0833">Ubl conjugation pathway</keyword>
<feature type="compositionally biased region" description="Polar residues" evidence="8">
    <location>
        <begin position="829"/>
        <end position="852"/>
    </location>
</feature>
<organism evidence="10 11">
    <name type="scientific">Neonectria punicea</name>
    <dbReference type="NCBI Taxonomy" id="979145"/>
    <lineage>
        <taxon>Eukaryota</taxon>
        <taxon>Fungi</taxon>
        <taxon>Dikarya</taxon>
        <taxon>Ascomycota</taxon>
        <taxon>Pezizomycotina</taxon>
        <taxon>Sordariomycetes</taxon>
        <taxon>Hypocreomycetidae</taxon>
        <taxon>Hypocreales</taxon>
        <taxon>Nectriaceae</taxon>
        <taxon>Neonectria</taxon>
    </lineage>
</organism>
<dbReference type="InterPro" id="IPR038765">
    <property type="entry name" value="Papain-like_cys_pep_sf"/>
</dbReference>
<comment type="catalytic activity">
    <reaction evidence="1">
        <text>Thiol-dependent hydrolysis of ester, thioester, amide, peptide and isopeptide bonds formed by the C-terminal Gly of ubiquitin (a 76-residue protein attached to proteins as an intracellular targeting signal).</text>
        <dbReference type="EC" id="3.4.19.12"/>
    </reaction>
</comment>
<keyword evidence="7" id="KW-0788">Thiol protease</keyword>
<keyword evidence="4" id="KW-0645">Protease</keyword>
<feature type="compositionally biased region" description="Polar residues" evidence="8">
    <location>
        <begin position="781"/>
        <end position="791"/>
    </location>
</feature>
<evidence type="ECO:0000256" key="3">
    <source>
        <dbReference type="ARBA" id="ARBA00012759"/>
    </source>
</evidence>
<evidence type="ECO:0000256" key="7">
    <source>
        <dbReference type="ARBA" id="ARBA00022807"/>
    </source>
</evidence>
<feature type="region of interest" description="Disordered" evidence="8">
    <location>
        <begin position="900"/>
        <end position="980"/>
    </location>
</feature>
<feature type="compositionally biased region" description="Low complexity" evidence="8">
    <location>
        <begin position="855"/>
        <end position="869"/>
    </location>
</feature>
<name>A0ABR1HKS2_9HYPO</name>
<proteinExistence type="inferred from homology"/>
<feature type="compositionally biased region" description="Polar residues" evidence="8">
    <location>
        <begin position="876"/>
        <end position="887"/>
    </location>
</feature>
<dbReference type="SUPFAM" id="SSF54001">
    <property type="entry name" value="Cysteine proteinases"/>
    <property type="match status" value="1"/>
</dbReference>
<dbReference type="PANTHER" id="PTHR24006">
    <property type="entry name" value="UBIQUITIN CARBOXYL-TERMINAL HYDROLASE"/>
    <property type="match status" value="1"/>
</dbReference>
<feature type="region of interest" description="Disordered" evidence="8">
    <location>
        <begin position="479"/>
        <end position="502"/>
    </location>
</feature>
<feature type="compositionally biased region" description="Basic residues" evidence="8">
    <location>
        <begin position="944"/>
        <end position="960"/>
    </location>
</feature>